<dbReference type="EMBL" id="LNQP01000012">
    <property type="protein sequence ID" value="KSU89013.1"/>
    <property type="molecule type" value="Genomic_DNA"/>
</dbReference>
<accession>A0A0V8JPP6</accession>
<dbReference type="Proteomes" id="UP000053681">
    <property type="component" value="Unassembled WGS sequence"/>
</dbReference>
<feature type="domain" description="YozE SAM-like" evidence="2">
    <location>
        <begin position="3"/>
        <end position="68"/>
    </location>
</feature>
<evidence type="ECO:0000256" key="1">
    <source>
        <dbReference type="HAMAP-Rule" id="MF_01538"/>
    </source>
</evidence>
<evidence type="ECO:0000313" key="3">
    <source>
        <dbReference type="EMBL" id="KSU89013.1"/>
    </source>
</evidence>
<evidence type="ECO:0000313" key="4">
    <source>
        <dbReference type="Proteomes" id="UP000053681"/>
    </source>
</evidence>
<dbReference type="Gene3D" id="1.10.150.260">
    <property type="entry name" value="YozE SAM-like"/>
    <property type="match status" value="1"/>
</dbReference>
<name>A0A0V8JPP6_9BACI</name>
<dbReference type="SUPFAM" id="SSF140652">
    <property type="entry name" value="YozE-like"/>
    <property type="match status" value="1"/>
</dbReference>
<sequence>MKSFYHYMMKFRLNPKNDLIGQLARFVYEDHSFPKTADDYNEISSYLELNGDYTMSMSVFDEAWELYEMNQ</sequence>
<comment type="caution">
    <text evidence="3">The sequence shown here is derived from an EMBL/GenBank/DDBJ whole genome shotgun (WGS) entry which is preliminary data.</text>
</comment>
<protein>
    <recommendedName>
        <fullName evidence="1">UPF0346 protein AS180_04980</fullName>
    </recommendedName>
</protein>
<gene>
    <name evidence="3" type="ORF">AS180_04980</name>
</gene>
<proteinExistence type="inferred from homology"/>
<dbReference type="Pfam" id="PF06855">
    <property type="entry name" value="YozE_SAM_like"/>
    <property type="match status" value="1"/>
</dbReference>
<organism evidence="3 4">
    <name type="scientific">Priestia veravalensis</name>
    <dbReference type="NCBI Taxonomy" id="1414648"/>
    <lineage>
        <taxon>Bacteria</taxon>
        <taxon>Bacillati</taxon>
        <taxon>Bacillota</taxon>
        <taxon>Bacilli</taxon>
        <taxon>Bacillales</taxon>
        <taxon>Bacillaceae</taxon>
        <taxon>Priestia</taxon>
    </lineage>
</organism>
<dbReference type="NCBIfam" id="NF010193">
    <property type="entry name" value="PRK13672.1"/>
    <property type="match status" value="1"/>
</dbReference>
<dbReference type="InterPro" id="IPR036806">
    <property type="entry name" value="YozE_SAM-like_sf"/>
</dbReference>
<reference evidence="3 4" key="1">
    <citation type="submission" date="2015-11" db="EMBL/GenBank/DDBJ databases">
        <title>Bacillus caseinolyticus sp nov.</title>
        <authorList>
            <person name="Dastager S.G."/>
            <person name="Mawlankar R."/>
        </authorList>
    </citation>
    <scope>NUCLEOTIDE SEQUENCE [LARGE SCALE GENOMIC DNA]</scope>
    <source>
        <strain evidence="3 4">SGD-V-76</strain>
    </source>
</reference>
<dbReference type="RefSeq" id="WP_025910018.1">
    <property type="nucleotide sequence ID" value="NZ_KQ758632.1"/>
</dbReference>
<dbReference type="AlphaFoldDB" id="A0A0V8JPP6"/>
<evidence type="ECO:0000259" key="2">
    <source>
        <dbReference type="Pfam" id="PF06855"/>
    </source>
</evidence>
<comment type="similarity">
    <text evidence="1">Belongs to the UPF0346 family.</text>
</comment>
<dbReference type="InterPro" id="IPR023089">
    <property type="entry name" value="YozE_SAM-like"/>
</dbReference>
<dbReference type="PIRSF" id="PIRSF037262">
    <property type="entry name" value="UCP037262"/>
    <property type="match status" value="1"/>
</dbReference>
<dbReference type="InterPro" id="IPR010673">
    <property type="entry name" value="UPF0346"/>
</dbReference>
<keyword evidence="4" id="KW-1185">Reference proteome</keyword>
<dbReference type="GeneID" id="93683189"/>
<dbReference type="HAMAP" id="MF_01538">
    <property type="entry name" value="UPF0346"/>
    <property type="match status" value="1"/>
</dbReference>